<evidence type="ECO:0000256" key="3">
    <source>
        <dbReference type="ARBA" id="ARBA00023274"/>
    </source>
</evidence>
<comment type="similarity">
    <text evidence="1 4 5">Belongs to the bacterial ribosomal protein bS18 family.</text>
</comment>
<dbReference type="Pfam" id="PF01084">
    <property type="entry name" value="Ribosomal_S18"/>
    <property type="match status" value="1"/>
</dbReference>
<comment type="function">
    <text evidence="4">Binds as a heterodimer with protein bS6 to the central domain of the 16S rRNA, where it helps stabilize the platform of the 30S subunit.</text>
</comment>
<organism evidence="6 7">
    <name type="scientific">Parvicella tangerina</name>
    <dbReference type="NCBI Taxonomy" id="2829795"/>
    <lineage>
        <taxon>Bacteria</taxon>
        <taxon>Pseudomonadati</taxon>
        <taxon>Bacteroidota</taxon>
        <taxon>Flavobacteriia</taxon>
        <taxon>Flavobacteriales</taxon>
        <taxon>Parvicellaceae</taxon>
        <taxon>Parvicella</taxon>
    </lineage>
</organism>
<dbReference type="Gene3D" id="4.10.640.10">
    <property type="entry name" value="Ribosomal protein S18"/>
    <property type="match status" value="1"/>
</dbReference>
<evidence type="ECO:0000256" key="5">
    <source>
        <dbReference type="RuleBase" id="RU003910"/>
    </source>
</evidence>
<dbReference type="GO" id="GO:0006412">
    <property type="term" value="P:translation"/>
    <property type="evidence" value="ECO:0007669"/>
    <property type="project" value="UniProtKB-UniRule"/>
</dbReference>
<dbReference type="Proteomes" id="UP000683507">
    <property type="component" value="Chromosome"/>
</dbReference>
<gene>
    <name evidence="4" type="primary">rpsR</name>
    <name evidence="6" type="ORF">CRYO30217_00698</name>
</gene>
<dbReference type="NCBIfam" id="TIGR00165">
    <property type="entry name" value="S18"/>
    <property type="match status" value="1"/>
</dbReference>
<evidence type="ECO:0000256" key="2">
    <source>
        <dbReference type="ARBA" id="ARBA00022980"/>
    </source>
</evidence>
<dbReference type="PANTHER" id="PTHR13479">
    <property type="entry name" value="30S RIBOSOMAL PROTEIN S18"/>
    <property type="match status" value="1"/>
</dbReference>
<dbReference type="HAMAP" id="MF_00270">
    <property type="entry name" value="Ribosomal_bS18"/>
    <property type="match status" value="1"/>
</dbReference>
<dbReference type="PANTHER" id="PTHR13479:SF40">
    <property type="entry name" value="SMALL RIBOSOMAL SUBUNIT PROTEIN BS18M"/>
    <property type="match status" value="1"/>
</dbReference>
<accession>A0A916JJZ1</accession>
<dbReference type="GO" id="GO:0022627">
    <property type="term" value="C:cytosolic small ribosomal subunit"/>
    <property type="evidence" value="ECO:0007669"/>
    <property type="project" value="TreeGrafter"/>
</dbReference>
<evidence type="ECO:0000313" key="7">
    <source>
        <dbReference type="Proteomes" id="UP000683507"/>
    </source>
</evidence>
<dbReference type="KEGG" id="ptan:CRYO30217_00698"/>
<evidence type="ECO:0000313" key="6">
    <source>
        <dbReference type="EMBL" id="CAG5078523.1"/>
    </source>
</evidence>
<dbReference type="InterPro" id="IPR001648">
    <property type="entry name" value="Ribosomal_bS18"/>
</dbReference>
<dbReference type="PRINTS" id="PR00974">
    <property type="entry name" value="RIBOSOMALS18"/>
</dbReference>
<evidence type="ECO:0000256" key="4">
    <source>
        <dbReference type="HAMAP-Rule" id="MF_00270"/>
    </source>
</evidence>
<keyword evidence="2 4" id="KW-0689">Ribosomal protein</keyword>
<dbReference type="AlphaFoldDB" id="A0A916JJZ1"/>
<comment type="subunit">
    <text evidence="4">Part of the 30S ribosomal subunit. Forms a tight heterodimer with protein bS6.</text>
</comment>
<evidence type="ECO:0000256" key="1">
    <source>
        <dbReference type="ARBA" id="ARBA00005589"/>
    </source>
</evidence>
<protein>
    <recommendedName>
        <fullName evidence="4">Small ribosomal subunit protein bS18</fullName>
    </recommendedName>
</protein>
<dbReference type="RefSeq" id="WP_258540926.1">
    <property type="nucleotide sequence ID" value="NZ_OU015584.1"/>
</dbReference>
<reference evidence="6" key="1">
    <citation type="submission" date="2021-04" db="EMBL/GenBank/DDBJ databases">
        <authorList>
            <person name="Rodrigo-Torres L."/>
            <person name="Arahal R. D."/>
            <person name="Lucena T."/>
        </authorList>
    </citation>
    <scope>NUCLEOTIDE SEQUENCE</scope>
    <source>
        <strain evidence="6">AS29M-1</strain>
    </source>
</reference>
<sequence>MADNKSEVRYLAPISIDISTTKYCRFKKHGIKHVDYKNADFLLKFLNEQGKILPRRITGTSAKYQRKVAQAVKRARHLAILPYLADQLK</sequence>
<keyword evidence="4" id="KW-0699">rRNA-binding</keyword>
<dbReference type="SUPFAM" id="SSF46911">
    <property type="entry name" value="Ribosomal protein S18"/>
    <property type="match status" value="1"/>
</dbReference>
<proteinExistence type="inferred from homology"/>
<keyword evidence="4" id="KW-0694">RNA-binding</keyword>
<dbReference type="EMBL" id="OU015584">
    <property type="protein sequence ID" value="CAG5078523.1"/>
    <property type="molecule type" value="Genomic_DNA"/>
</dbReference>
<dbReference type="GO" id="GO:0070181">
    <property type="term" value="F:small ribosomal subunit rRNA binding"/>
    <property type="evidence" value="ECO:0007669"/>
    <property type="project" value="TreeGrafter"/>
</dbReference>
<name>A0A916JJZ1_9FLAO</name>
<dbReference type="GO" id="GO:0003735">
    <property type="term" value="F:structural constituent of ribosome"/>
    <property type="evidence" value="ECO:0007669"/>
    <property type="project" value="InterPro"/>
</dbReference>
<keyword evidence="7" id="KW-1185">Reference proteome</keyword>
<keyword evidence="3 4" id="KW-0687">Ribonucleoprotein</keyword>
<dbReference type="InterPro" id="IPR036870">
    <property type="entry name" value="Ribosomal_bS18_sf"/>
</dbReference>